<dbReference type="InterPro" id="IPR016169">
    <property type="entry name" value="FAD-bd_PCMH_sub2"/>
</dbReference>
<dbReference type="Gene3D" id="3.30.43.10">
    <property type="entry name" value="Uridine Diphospho-n-acetylenolpyruvylglucosamine Reductase, domain 2"/>
    <property type="match status" value="1"/>
</dbReference>
<dbReference type="EMBL" id="EQ962654">
    <property type="protein sequence ID" value="EED19921.1"/>
    <property type="molecule type" value="Genomic_DNA"/>
</dbReference>
<keyword evidence="4" id="KW-0560">Oxidoreductase</keyword>
<dbReference type="InterPro" id="IPR016166">
    <property type="entry name" value="FAD-bd_PCMH"/>
</dbReference>
<sequence>MTIGAALNIFLSRQRILNNGTILCDSSSSLLKENPEIKCTLPSSPDYASDRKIYLNSRTANPLAIAHPESAEQVSALARFLRSHGIKFTVRGGCHNLQGLCIEEDALTIDMRAFTSVKIAADRQTATVGGGILQDELSNALWSERLATPTGSIPSVGYVGWAMYGGYGPFSSSWGLGADQIVAATVVDASGRITEADETLLNGIRGAGGAFGLILDVSIKVYPLKTLFAGVIMYDSQDIRKTLAEYNAKYRKLSQDGLPKELTLQQMVFNSPQGKLFGVSFTWSSEDIEEGSRWRERIGSLGTLLMNTVSETTIPQWYKGIAALVPATAYGSFRTHNLHEIPPEVAECLGHHLAKMPSDPAAMFTIYQSRMSTSTPISDSVFPAREPHFMLEIIGCSTTKEKAPESEQWALDLWSNVSITDKNNFLSAAYISLEFIEEPPHPATLGRLFGSHVDDILATKKRYDPENVFDLTVPRLSHYL</sequence>
<keyword evidence="7" id="KW-1185">Reference proteome</keyword>
<dbReference type="InterPro" id="IPR016167">
    <property type="entry name" value="FAD-bd_PCMH_sub1"/>
</dbReference>
<feature type="domain" description="FAD-binding PCMH-type" evidence="5">
    <location>
        <begin position="58"/>
        <end position="224"/>
    </location>
</feature>
<keyword evidence="3" id="KW-0274">FAD</keyword>
<evidence type="ECO:0000313" key="6">
    <source>
        <dbReference type="EMBL" id="EED19921.1"/>
    </source>
</evidence>
<proteinExistence type="inferred from homology"/>
<gene>
    <name evidence="6" type="ORF">TSTA_031800</name>
</gene>
<dbReference type="Pfam" id="PF01565">
    <property type="entry name" value="FAD_binding_4"/>
    <property type="match status" value="1"/>
</dbReference>
<evidence type="ECO:0000313" key="7">
    <source>
        <dbReference type="Proteomes" id="UP000001745"/>
    </source>
</evidence>
<reference evidence="7" key="1">
    <citation type="journal article" date="2015" name="Genome Announc.">
        <title>Genome sequence of the AIDS-associated pathogen Penicillium marneffei (ATCC18224) and its near taxonomic relative Talaromyces stipitatus (ATCC10500).</title>
        <authorList>
            <person name="Nierman W.C."/>
            <person name="Fedorova-Abrams N.D."/>
            <person name="Andrianopoulos A."/>
        </authorList>
    </citation>
    <scope>NUCLEOTIDE SEQUENCE [LARGE SCALE GENOMIC DNA]</scope>
    <source>
        <strain evidence="7">ATCC 10500 / CBS 375.48 / QM 6759 / NRRL 1006</strain>
    </source>
</reference>
<dbReference type="InParanoid" id="B8M5M7"/>
<evidence type="ECO:0000256" key="1">
    <source>
        <dbReference type="ARBA" id="ARBA00005466"/>
    </source>
</evidence>
<dbReference type="SUPFAM" id="SSF56176">
    <property type="entry name" value="FAD-binding/transporter-associated domain-like"/>
    <property type="match status" value="1"/>
</dbReference>
<dbReference type="PROSITE" id="PS51387">
    <property type="entry name" value="FAD_PCMH"/>
    <property type="match status" value="1"/>
</dbReference>
<dbReference type="AlphaFoldDB" id="B8M5M7"/>
<evidence type="ECO:0000256" key="2">
    <source>
        <dbReference type="ARBA" id="ARBA00022630"/>
    </source>
</evidence>
<dbReference type="RefSeq" id="XP_002480355.1">
    <property type="nucleotide sequence ID" value="XM_002480310.1"/>
</dbReference>
<dbReference type="GO" id="GO:0016491">
    <property type="term" value="F:oxidoreductase activity"/>
    <property type="evidence" value="ECO:0007669"/>
    <property type="project" value="UniProtKB-KW"/>
</dbReference>
<protein>
    <submittedName>
        <fullName evidence="6">6-hydroxy-D-nicotine oxidase, putative</fullName>
    </submittedName>
</protein>
<dbReference type="Gene3D" id="3.30.465.10">
    <property type="match status" value="1"/>
</dbReference>
<dbReference type="PANTHER" id="PTHR42973:SF7">
    <property type="entry name" value="FAD-BINDING PCMH-TYPE DOMAIN-CONTAINING PROTEIN"/>
    <property type="match status" value="1"/>
</dbReference>
<dbReference type="Proteomes" id="UP000001745">
    <property type="component" value="Unassembled WGS sequence"/>
</dbReference>
<dbReference type="VEuPathDB" id="FungiDB:TSTA_031800"/>
<dbReference type="PANTHER" id="PTHR42973">
    <property type="entry name" value="BINDING OXIDOREDUCTASE, PUTATIVE (AFU_ORTHOLOGUE AFUA_1G17690)-RELATED"/>
    <property type="match status" value="1"/>
</dbReference>
<dbReference type="GeneID" id="8107789"/>
<organism evidence="6 7">
    <name type="scientific">Talaromyces stipitatus (strain ATCC 10500 / CBS 375.48 / QM 6759 / NRRL 1006)</name>
    <name type="common">Penicillium stipitatum</name>
    <dbReference type="NCBI Taxonomy" id="441959"/>
    <lineage>
        <taxon>Eukaryota</taxon>
        <taxon>Fungi</taxon>
        <taxon>Dikarya</taxon>
        <taxon>Ascomycota</taxon>
        <taxon>Pezizomycotina</taxon>
        <taxon>Eurotiomycetes</taxon>
        <taxon>Eurotiomycetidae</taxon>
        <taxon>Eurotiales</taxon>
        <taxon>Trichocomaceae</taxon>
        <taxon>Talaromyces</taxon>
        <taxon>Talaromyces sect. Talaromyces</taxon>
    </lineage>
</organism>
<dbReference type="Gene3D" id="3.40.462.20">
    <property type="match status" value="1"/>
</dbReference>
<dbReference type="PhylomeDB" id="B8M5M7"/>
<dbReference type="STRING" id="441959.B8M5M7"/>
<accession>B8M5M7</accession>
<keyword evidence="2" id="KW-0285">Flavoprotein</keyword>
<dbReference type="InterPro" id="IPR050416">
    <property type="entry name" value="FAD-linked_Oxidoreductase"/>
</dbReference>
<evidence type="ECO:0000256" key="3">
    <source>
        <dbReference type="ARBA" id="ARBA00022827"/>
    </source>
</evidence>
<comment type="similarity">
    <text evidence="1">Belongs to the oxygen-dependent FAD-linked oxidoreductase family.</text>
</comment>
<dbReference type="OMA" id="IFSYHTL"/>
<dbReference type="InterPro" id="IPR006094">
    <property type="entry name" value="Oxid_FAD_bind_N"/>
</dbReference>
<dbReference type="eggNOG" id="ENOG502SJVQ">
    <property type="taxonomic scope" value="Eukaryota"/>
</dbReference>
<dbReference type="OrthoDB" id="363185at2759"/>
<name>B8M5M7_TALSN</name>
<dbReference type="InterPro" id="IPR036318">
    <property type="entry name" value="FAD-bd_PCMH-like_sf"/>
</dbReference>
<evidence type="ECO:0000259" key="5">
    <source>
        <dbReference type="PROSITE" id="PS51387"/>
    </source>
</evidence>
<evidence type="ECO:0000256" key="4">
    <source>
        <dbReference type="ARBA" id="ARBA00023002"/>
    </source>
</evidence>
<dbReference type="GO" id="GO:0071949">
    <property type="term" value="F:FAD binding"/>
    <property type="evidence" value="ECO:0007669"/>
    <property type="project" value="InterPro"/>
</dbReference>
<dbReference type="HOGENOM" id="CLU_018354_10_0_1"/>